<dbReference type="Gene3D" id="3.40.640.10">
    <property type="entry name" value="Type I PLP-dependent aspartate aminotransferase-like (Major domain)"/>
    <property type="match status" value="1"/>
</dbReference>
<evidence type="ECO:0000256" key="2">
    <source>
        <dbReference type="ARBA" id="ARBA00009533"/>
    </source>
</evidence>
<dbReference type="EMBL" id="FNHH01000021">
    <property type="protein sequence ID" value="SDM73041.1"/>
    <property type="molecule type" value="Genomic_DNA"/>
</dbReference>
<dbReference type="Gene3D" id="3.90.1150.170">
    <property type="match status" value="1"/>
</dbReference>
<dbReference type="Gene3D" id="3.90.1150.10">
    <property type="entry name" value="Aspartate Aminotransferase, domain 1"/>
    <property type="match status" value="1"/>
</dbReference>
<gene>
    <name evidence="8" type="ORF">SAMN05421813_12139</name>
</gene>
<dbReference type="GO" id="GO:0006520">
    <property type="term" value="P:amino acid metabolic process"/>
    <property type="evidence" value="ECO:0007669"/>
    <property type="project" value="InterPro"/>
</dbReference>
<dbReference type="InterPro" id="IPR015424">
    <property type="entry name" value="PyrdxlP-dep_Trfase"/>
</dbReference>
<dbReference type="GO" id="GO:0030170">
    <property type="term" value="F:pyridoxal phosphate binding"/>
    <property type="evidence" value="ECO:0007669"/>
    <property type="project" value="InterPro"/>
</dbReference>
<evidence type="ECO:0000256" key="7">
    <source>
        <dbReference type="RuleBase" id="RU000382"/>
    </source>
</evidence>
<evidence type="ECO:0000313" key="9">
    <source>
        <dbReference type="Proteomes" id="UP000199226"/>
    </source>
</evidence>
<keyword evidence="3" id="KW-0210">Decarboxylase</keyword>
<dbReference type="RefSeq" id="WP_221406343.1">
    <property type="nucleotide sequence ID" value="NZ_FNHH01000021.1"/>
</dbReference>
<dbReference type="InterPro" id="IPR002129">
    <property type="entry name" value="PyrdxlP-dep_de-COase"/>
</dbReference>
<comment type="cofactor">
    <cofactor evidence="1 6 7">
        <name>pyridoxal 5'-phosphate</name>
        <dbReference type="ChEBI" id="CHEBI:597326"/>
    </cofactor>
</comment>
<dbReference type="Pfam" id="PF00282">
    <property type="entry name" value="Pyridoxal_deC"/>
    <property type="match status" value="1"/>
</dbReference>
<reference evidence="9" key="1">
    <citation type="submission" date="2016-10" db="EMBL/GenBank/DDBJ databases">
        <authorList>
            <person name="Varghese N."/>
            <person name="Submissions S."/>
        </authorList>
    </citation>
    <scope>NUCLEOTIDE SEQUENCE [LARGE SCALE GENOMIC DNA]</scope>
    <source>
        <strain evidence="9">DSM 24536</strain>
    </source>
</reference>
<keyword evidence="9" id="KW-1185">Reference proteome</keyword>
<keyword evidence="4 6" id="KW-0663">Pyridoxal phosphate</keyword>
<dbReference type="GO" id="GO:0019752">
    <property type="term" value="P:carboxylic acid metabolic process"/>
    <property type="evidence" value="ECO:0007669"/>
    <property type="project" value="InterPro"/>
</dbReference>
<accession>A0A1G9VLY4</accession>
<evidence type="ECO:0000256" key="1">
    <source>
        <dbReference type="ARBA" id="ARBA00001933"/>
    </source>
</evidence>
<dbReference type="InterPro" id="IPR015421">
    <property type="entry name" value="PyrdxlP-dep_Trfase_major"/>
</dbReference>
<dbReference type="InterPro" id="IPR010977">
    <property type="entry name" value="Aromatic_deC"/>
</dbReference>
<dbReference type="PANTHER" id="PTHR11999:SF70">
    <property type="entry name" value="MIP05841P"/>
    <property type="match status" value="1"/>
</dbReference>
<dbReference type="STRING" id="990371.SAMN05421813_12139"/>
<sequence>MKTDKTVRLDLSRKEMQDFGYKVVDAIVDHFETQDQKLPVAIASRKEIDALFCEEAPENPMAADDVLKFVLENVMTNSNIMTHPKSYAFVPGPSNYISVMSDTLATGFNIFAGGWVGSPAAAGVEINTLNWMLKLFNFQVKKGGGIFTSGGSMANLTALATARKVKCGDDFSKAIIYLSDQAHSSNIKAINILGFKKEQVRIIPTDMEFKFSINKLKNAIAKDKIEGFQPFCMIASSGTTNTGTVDPLEELSRICKKENIWLHVDGAYGAAAILSKNGKKLLKGIEKADSLTVDPHKWLFQPYEIGCLLVQNHKWLSGTFTEKPVYLRDIEGNQSEINFYDHGIELTRHFRALKFYMSIKTFGLQAFRKAIDYSIELAEEVEAELRQSNKWEVISPATLAIINFRYNTVEEKLSEKKLDEINQKISAKMMASGEALLVTTILQGQVVLRMCLINPRTTIEDVKNTLALCEMFALE</sequence>
<evidence type="ECO:0000256" key="5">
    <source>
        <dbReference type="ARBA" id="ARBA00023239"/>
    </source>
</evidence>
<organism evidence="8 9">
    <name type="scientific">Daejeonella rubra</name>
    <dbReference type="NCBI Taxonomy" id="990371"/>
    <lineage>
        <taxon>Bacteria</taxon>
        <taxon>Pseudomonadati</taxon>
        <taxon>Bacteroidota</taxon>
        <taxon>Sphingobacteriia</taxon>
        <taxon>Sphingobacteriales</taxon>
        <taxon>Sphingobacteriaceae</taxon>
        <taxon>Daejeonella</taxon>
    </lineage>
</organism>
<dbReference type="PANTHER" id="PTHR11999">
    <property type="entry name" value="GROUP II PYRIDOXAL-5-PHOSPHATE DECARBOXYLASE"/>
    <property type="match status" value="1"/>
</dbReference>
<dbReference type="InterPro" id="IPR015422">
    <property type="entry name" value="PyrdxlP-dep_Trfase_small"/>
</dbReference>
<dbReference type="Proteomes" id="UP000199226">
    <property type="component" value="Unassembled WGS sequence"/>
</dbReference>
<name>A0A1G9VLY4_9SPHI</name>
<keyword evidence="5 7" id="KW-0456">Lyase</keyword>
<protein>
    <submittedName>
        <fullName evidence="8">Glutamate or tyrosine decarboxylase</fullName>
    </submittedName>
</protein>
<evidence type="ECO:0000256" key="6">
    <source>
        <dbReference type="PIRSR" id="PIRSR602129-50"/>
    </source>
</evidence>
<dbReference type="GO" id="GO:0016831">
    <property type="term" value="F:carboxy-lyase activity"/>
    <property type="evidence" value="ECO:0007669"/>
    <property type="project" value="UniProtKB-KW"/>
</dbReference>
<proteinExistence type="inferred from homology"/>
<evidence type="ECO:0000256" key="3">
    <source>
        <dbReference type="ARBA" id="ARBA00022793"/>
    </source>
</evidence>
<dbReference type="AlphaFoldDB" id="A0A1G9VLY4"/>
<feature type="modified residue" description="N6-(pyridoxal phosphate)lysine" evidence="6">
    <location>
        <position position="297"/>
    </location>
</feature>
<evidence type="ECO:0000313" key="8">
    <source>
        <dbReference type="EMBL" id="SDM73041.1"/>
    </source>
</evidence>
<dbReference type="PRINTS" id="PR00800">
    <property type="entry name" value="YHDCRBOXLASE"/>
</dbReference>
<comment type="similarity">
    <text evidence="2 7">Belongs to the group II decarboxylase family.</text>
</comment>
<dbReference type="SUPFAM" id="SSF53383">
    <property type="entry name" value="PLP-dependent transferases"/>
    <property type="match status" value="1"/>
</dbReference>
<evidence type="ECO:0000256" key="4">
    <source>
        <dbReference type="ARBA" id="ARBA00022898"/>
    </source>
</evidence>